<evidence type="ECO:0000256" key="1">
    <source>
        <dbReference type="SAM" id="MobiDB-lite"/>
    </source>
</evidence>
<evidence type="ECO:0000313" key="2">
    <source>
        <dbReference type="EMBL" id="KAF2139137.1"/>
    </source>
</evidence>
<dbReference type="Proteomes" id="UP000799438">
    <property type="component" value="Unassembled WGS sequence"/>
</dbReference>
<feature type="region of interest" description="Disordered" evidence="1">
    <location>
        <begin position="70"/>
        <end position="90"/>
    </location>
</feature>
<gene>
    <name evidence="2" type="ORF">K452DRAFT_81317</name>
</gene>
<organism evidence="2 3">
    <name type="scientific">Aplosporella prunicola CBS 121167</name>
    <dbReference type="NCBI Taxonomy" id="1176127"/>
    <lineage>
        <taxon>Eukaryota</taxon>
        <taxon>Fungi</taxon>
        <taxon>Dikarya</taxon>
        <taxon>Ascomycota</taxon>
        <taxon>Pezizomycotina</taxon>
        <taxon>Dothideomycetes</taxon>
        <taxon>Dothideomycetes incertae sedis</taxon>
        <taxon>Botryosphaeriales</taxon>
        <taxon>Aplosporellaceae</taxon>
        <taxon>Aplosporella</taxon>
    </lineage>
</organism>
<accession>A0A6A6B8A4</accession>
<sequence>MYSYRGIRELRHIRCIYICYYAGRQLIRSLTFKVQSYFTPHLQTENPNPNATPVSGSQPRQNSWLVSAPLSSSWTDQTRPKSTARQIPSTAPFPYHLKRQRRQCSRTPTGRWYLLSGWWPRTPWRDHWWRAFQSLHPPLWLPRMVVGRQSRAMVGSTDVLVGGGGSRQLGWRVGRPPDC</sequence>
<feature type="compositionally biased region" description="Polar residues" evidence="1">
    <location>
        <begin position="70"/>
        <end position="89"/>
    </location>
</feature>
<evidence type="ECO:0000313" key="3">
    <source>
        <dbReference type="Proteomes" id="UP000799438"/>
    </source>
</evidence>
<keyword evidence="3" id="KW-1185">Reference proteome</keyword>
<dbReference type="AlphaFoldDB" id="A0A6A6B8A4"/>
<dbReference type="EMBL" id="ML995494">
    <property type="protein sequence ID" value="KAF2139137.1"/>
    <property type="molecule type" value="Genomic_DNA"/>
</dbReference>
<protein>
    <submittedName>
        <fullName evidence="2">Uncharacterized protein</fullName>
    </submittedName>
</protein>
<name>A0A6A6B8A4_9PEZI</name>
<reference evidence="2" key="1">
    <citation type="journal article" date="2020" name="Stud. Mycol.">
        <title>101 Dothideomycetes genomes: a test case for predicting lifestyles and emergence of pathogens.</title>
        <authorList>
            <person name="Haridas S."/>
            <person name="Albert R."/>
            <person name="Binder M."/>
            <person name="Bloem J."/>
            <person name="Labutti K."/>
            <person name="Salamov A."/>
            <person name="Andreopoulos B."/>
            <person name="Baker S."/>
            <person name="Barry K."/>
            <person name="Bills G."/>
            <person name="Bluhm B."/>
            <person name="Cannon C."/>
            <person name="Castanera R."/>
            <person name="Culley D."/>
            <person name="Daum C."/>
            <person name="Ezra D."/>
            <person name="Gonzalez J."/>
            <person name="Henrissat B."/>
            <person name="Kuo A."/>
            <person name="Liang C."/>
            <person name="Lipzen A."/>
            <person name="Lutzoni F."/>
            <person name="Magnuson J."/>
            <person name="Mondo S."/>
            <person name="Nolan M."/>
            <person name="Ohm R."/>
            <person name="Pangilinan J."/>
            <person name="Park H.-J."/>
            <person name="Ramirez L."/>
            <person name="Alfaro M."/>
            <person name="Sun H."/>
            <person name="Tritt A."/>
            <person name="Yoshinaga Y."/>
            <person name="Zwiers L.-H."/>
            <person name="Turgeon B."/>
            <person name="Goodwin S."/>
            <person name="Spatafora J."/>
            <person name="Crous P."/>
            <person name="Grigoriev I."/>
        </authorList>
    </citation>
    <scope>NUCLEOTIDE SEQUENCE</scope>
    <source>
        <strain evidence="2">CBS 121167</strain>
    </source>
</reference>
<proteinExistence type="predicted"/>
<dbReference type="GeneID" id="54304692"/>
<dbReference type="RefSeq" id="XP_033394850.1">
    <property type="nucleotide sequence ID" value="XM_033547185.1"/>
</dbReference>